<accession>A0ABN8SRI0</accession>
<evidence type="ECO:0000313" key="2">
    <source>
        <dbReference type="Proteomes" id="UP001159427"/>
    </source>
</evidence>
<proteinExistence type="predicted"/>
<sequence>MRAKILPAKDWQLPFSVVDTGYAGICELLWNLSFIPNRLEYLFHFLHHGCDTCFEHFSGDCVWSWHFARSSSQSAVESHLYRGGREEPVAVVFTKQSSSHHEALAVMDVCVALDFIGLLAVPRVLYQA</sequence>
<keyword evidence="2" id="KW-1185">Reference proteome</keyword>
<dbReference type="Proteomes" id="UP001159427">
    <property type="component" value="Unassembled WGS sequence"/>
</dbReference>
<name>A0ABN8SRI0_9CNID</name>
<organism evidence="1 2">
    <name type="scientific">Porites evermanni</name>
    <dbReference type="NCBI Taxonomy" id="104178"/>
    <lineage>
        <taxon>Eukaryota</taxon>
        <taxon>Metazoa</taxon>
        <taxon>Cnidaria</taxon>
        <taxon>Anthozoa</taxon>
        <taxon>Hexacorallia</taxon>
        <taxon>Scleractinia</taxon>
        <taxon>Fungiina</taxon>
        <taxon>Poritidae</taxon>
        <taxon>Porites</taxon>
    </lineage>
</organism>
<gene>
    <name evidence="1" type="ORF">PEVE_00027275</name>
</gene>
<comment type="caution">
    <text evidence="1">The sequence shown here is derived from an EMBL/GenBank/DDBJ whole genome shotgun (WGS) entry which is preliminary data.</text>
</comment>
<feature type="non-terminal residue" evidence="1">
    <location>
        <position position="128"/>
    </location>
</feature>
<evidence type="ECO:0000313" key="1">
    <source>
        <dbReference type="EMBL" id="CAH3194168.1"/>
    </source>
</evidence>
<protein>
    <submittedName>
        <fullName evidence="1">Uncharacterized protein</fullName>
    </submittedName>
</protein>
<dbReference type="EMBL" id="CALNXI010003739">
    <property type="protein sequence ID" value="CAH3194168.1"/>
    <property type="molecule type" value="Genomic_DNA"/>
</dbReference>
<reference evidence="1 2" key="1">
    <citation type="submission" date="2022-05" db="EMBL/GenBank/DDBJ databases">
        <authorList>
            <consortium name="Genoscope - CEA"/>
            <person name="William W."/>
        </authorList>
    </citation>
    <scope>NUCLEOTIDE SEQUENCE [LARGE SCALE GENOMIC DNA]</scope>
</reference>